<gene>
    <name evidence="2" type="ORF">Slati_0162400</name>
</gene>
<reference evidence="2" key="2">
    <citation type="journal article" date="2024" name="Plant">
        <title>Genomic evolution and insights into agronomic trait innovations of Sesamum species.</title>
        <authorList>
            <person name="Miao H."/>
            <person name="Wang L."/>
            <person name="Qu L."/>
            <person name="Liu H."/>
            <person name="Sun Y."/>
            <person name="Le M."/>
            <person name="Wang Q."/>
            <person name="Wei S."/>
            <person name="Zheng Y."/>
            <person name="Lin W."/>
            <person name="Duan Y."/>
            <person name="Cao H."/>
            <person name="Xiong S."/>
            <person name="Wang X."/>
            <person name="Wei L."/>
            <person name="Li C."/>
            <person name="Ma Q."/>
            <person name="Ju M."/>
            <person name="Zhao R."/>
            <person name="Li G."/>
            <person name="Mu C."/>
            <person name="Tian Q."/>
            <person name="Mei H."/>
            <person name="Zhang T."/>
            <person name="Gao T."/>
            <person name="Zhang H."/>
        </authorList>
    </citation>
    <scope>NUCLEOTIDE SEQUENCE</scope>
    <source>
        <strain evidence="2">KEN1</strain>
    </source>
</reference>
<dbReference type="InterPro" id="IPR021109">
    <property type="entry name" value="Peptidase_aspartic_dom_sf"/>
</dbReference>
<dbReference type="PANTHER" id="PTHR33240">
    <property type="entry name" value="OS08G0508500 PROTEIN"/>
    <property type="match status" value="1"/>
</dbReference>
<dbReference type="CDD" id="cd00303">
    <property type="entry name" value="retropepsin_like"/>
    <property type="match status" value="1"/>
</dbReference>
<name>A0AAW2YA70_9LAMI</name>
<dbReference type="EMBL" id="JACGWN010000001">
    <property type="protein sequence ID" value="KAL0462748.1"/>
    <property type="molecule type" value="Genomic_DNA"/>
</dbReference>
<accession>A0AAW2YA70</accession>
<sequence length="184" mass="20483">MRRAEHPEKDSQMREHGKKGASKKDVGPDNVPAKGIIHMIVGGPADGDSRRARHAHARAARTIMEIDDKASADVLFYKVYQQMELGYVPPEPVDMSLYGFAGEVVQLLGHISLPLSLRSEPTHRTRMVNFLVVDMPSAYNLILGRPTLNTFHAVVSTYHMKLKFPVGDNMGEVRGDQYIVESAM</sequence>
<evidence type="ECO:0000256" key="1">
    <source>
        <dbReference type="SAM" id="MobiDB-lite"/>
    </source>
</evidence>
<dbReference type="Gene3D" id="2.40.70.10">
    <property type="entry name" value="Acid Proteases"/>
    <property type="match status" value="1"/>
</dbReference>
<evidence type="ECO:0000313" key="2">
    <source>
        <dbReference type="EMBL" id="KAL0462748.1"/>
    </source>
</evidence>
<dbReference type="AlphaFoldDB" id="A0AAW2YA70"/>
<proteinExistence type="predicted"/>
<organism evidence="2">
    <name type="scientific">Sesamum latifolium</name>
    <dbReference type="NCBI Taxonomy" id="2727402"/>
    <lineage>
        <taxon>Eukaryota</taxon>
        <taxon>Viridiplantae</taxon>
        <taxon>Streptophyta</taxon>
        <taxon>Embryophyta</taxon>
        <taxon>Tracheophyta</taxon>
        <taxon>Spermatophyta</taxon>
        <taxon>Magnoliopsida</taxon>
        <taxon>eudicotyledons</taxon>
        <taxon>Gunneridae</taxon>
        <taxon>Pentapetalae</taxon>
        <taxon>asterids</taxon>
        <taxon>lamiids</taxon>
        <taxon>Lamiales</taxon>
        <taxon>Pedaliaceae</taxon>
        <taxon>Sesamum</taxon>
    </lineage>
</organism>
<reference evidence="2" key="1">
    <citation type="submission" date="2020-06" db="EMBL/GenBank/DDBJ databases">
        <authorList>
            <person name="Li T."/>
            <person name="Hu X."/>
            <person name="Zhang T."/>
            <person name="Song X."/>
            <person name="Zhang H."/>
            <person name="Dai N."/>
            <person name="Sheng W."/>
            <person name="Hou X."/>
            <person name="Wei L."/>
        </authorList>
    </citation>
    <scope>NUCLEOTIDE SEQUENCE</scope>
    <source>
        <strain evidence="2">KEN1</strain>
        <tissue evidence="2">Leaf</tissue>
    </source>
</reference>
<comment type="caution">
    <text evidence="2">The sequence shown here is derived from an EMBL/GenBank/DDBJ whole genome shotgun (WGS) entry which is preliminary data.</text>
</comment>
<dbReference type="PANTHER" id="PTHR33240:SF8">
    <property type="entry name" value="OS03G0439900 PROTEIN"/>
    <property type="match status" value="1"/>
</dbReference>
<feature type="compositionally biased region" description="Basic and acidic residues" evidence="1">
    <location>
        <begin position="1"/>
        <end position="15"/>
    </location>
</feature>
<feature type="region of interest" description="Disordered" evidence="1">
    <location>
        <begin position="1"/>
        <end position="31"/>
    </location>
</feature>
<protein>
    <submittedName>
        <fullName evidence="2">Uncharacterized protein</fullName>
    </submittedName>
</protein>